<keyword evidence="2" id="KW-1185">Reference proteome</keyword>
<dbReference type="RefSeq" id="WP_345329566.1">
    <property type="nucleotide sequence ID" value="NZ_BAABJI010000001.1"/>
</dbReference>
<comment type="caution">
    <text evidence="1">The sequence shown here is derived from an EMBL/GenBank/DDBJ whole genome shotgun (WGS) entry which is preliminary data.</text>
</comment>
<evidence type="ECO:0000313" key="2">
    <source>
        <dbReference type="Proteomes" id="UP001501436"/>
    </source>
</evidence>
<name>A0ABP9FPR9_9SPHI</name>
<organism evidence="1 2">
    <name type="scientific">Mucilaginibacter defluvii</name>
    <dbReference type="NCBI Taxonomy" id="1196019"/>
    <lineage>
        <taxon>Bacteria</taxon>
        <taxon>Pseudomonadati</taxon>
        <taxon>Bacteroidota</taxon>
        <taxon>Sphingobacteriia</taxon>
        <taxon>Sphingobacteriales</taxon>
        <taxon>Sphingobacteriaceae</taxon>
        <taxon>Mucilaginibacter</taxon>
    </lineage>
</organism>
<dbReference type="EMBL" id="BAABJI010000001">
    <property type="protein sequence ID" value="GAA4907155.1"/>
    <property type="molecule type" value="Genomic_DNA"/>
</dbReference>
<gene>
    <name evidence="1" type="ORF">GCM10023313_07450</name>
</gene>
<sequence>MSEKSAGDKGFQELLTFARSITPLPDEVIQSTSDDRWVSFGTDNLYPNFLLKLYGECALHRGIVGKKLNFLMGDGIVTKAESKPFIANINQVDSAEELIQKLSYDFILFQAFAIEVQYDILNNKPLYFNHIPINHIRSNRSRTKFWVCQDWFKRRDILTYDRWVKGVNEDRKSKIFYYTGYAPSVNNIYPDVDYKASVTAMVTDMLINNWFKNNIEDGFSPAHIISFFKGVPTSEESREFERKFKSTYSGSDGLKYLINYSTGGDSSSVKIDSIPSDDYATKLTEVIKKVENSILQSHSATRLLFGVETEGSLGGNGTELEIQYEIFKQTWVKNTRNVIESGLNKLFADAGLPSIEFKDKSSLFSSSLDSTTKEKVLTIDELRNIDGKSPLPNGAGHYLIGATVPNMENGFSNNGKKLTGEDFELVKDFGVHRGEFEFVADEALNFAGDDAIENYLISEKIDGKSIATIKADIQNALGIDTTSEAITEKINKLTQAKIISSDIKNGKVNIKPVEQPKVSNEVQVMYEYVVRSGYGKPLIATSRDFCTKLINNDRLYTRADIQQMSSIFGYDIFRHCGGWYFNADTGKAENQCRHEWKMVKVIRKGNR</sequence>
<protein>
    <recommendedName>
        <fullName evidence="3">Portal protein</fullName>
    </recommendedName>
</protein>
<accession>A0ABP9FPR9</accession>
<reference evidence="2" key="1">
    <citation type="journal article" date="2019" name="Int. J. Syst. Evol. Microbiol.">
        <title>The Global Catalogue of Microorganisms (GCM) 10K type strain sequencing project: providing services to taxonomists for standard genome sequencing and annotation.</title>
        <authorList>
            <consortium name="The Broad Institute Genomics Platform"/>
            <consortium name="The Broad Institute Genome Sequencing Center for Infectious Disease"/>
            <person name="Wu L."/>
            <person name="Ma J."/>
        </authorList>
    </citation>
    <scope>NUCLEOTIDE SEQUENCE [LARGE SCALE GENOMIC DNA]</scope>
    <source>
        <strain evidence="2">JCM 18283</strain>
    </source>
</reference>
<evidence type="ECO:0000313" key="1">
    <source>
        <dbReference type="EMBL" id="GAA4907155.1"/>
    </source>
</evidence>
<evidence type="ECO:0008006" key="3">
    <source>
        <dbReference type="Google" id="ProtNLM"/>
    </source>
</evidence>
<proteinExistence type="predicted"/>
<dbReference type="Proteomes" id="UP001501436">
    <property type="component" value="Unassembled WGS sequence"/>
</dbReference>